<dbReference type="EMBL" id="JACLAW010000007">
    <property type="protein sequence ID" value="MBC2665913.1"/>
    <property type="molecule type" value="Genomic_DNA"/>
</dbReference>
<name>A0A7X1FS10_9SPHN</name>
<dbReference type="PANTHER" id="PTHR43046:SF14">
    <property type="entry name" value="MUTT_NUDIX FAMILY PROTEIN"/>
    <property type="match status" value="1"/>
</dbReference>
<dbReference type="PANTHER" id="PTHR43046">
    <property type="entry name" value="GDP-MANNOSE MANNOSYL HYDROLASE"/>
    <property type="match status" value="1"/>
</dbReference>
<protein>
    <submittedName>
        <fullName evidence="4">NUDIX domain-containing protein</fullName>
    </submittedName>
</protein>
<dbReference type="GO" id="GO:0016787">
    <property type="term" value="F:hydrolase activity"/>
    <property type="evidence" value="ECO:0007669"/>
    <property type="project" value="UniProtKB-KW"/>
</dbReference>
<proteinExistence type="predicted"/>
<evidence type="ECO:0000256" key="1">
    <source>
        <dbReference type="ARBA" id="ARBA00001946"/>
    </source>
</evidence>
<accession>A0A7X1FS10</accession>
<keyword evidence="5" id="KW-1185">Reference proteome</keyword>
<dbReference type="PROSITE" id="PS00893">
    <property type="entry name" value="NUDIX_BOX"/>
    <property type="match status" value="1"/>
</dbReference>
<dbReference type="SUPFAM" id="SSF55811">
    <property type="entry name" value="Nudix"/>
    <property type="match status" value="1"/>
</dbReference>
<dbReference type="Gene3D" id="3.90.79.10">
    <property type="entry name" value="Nucleoside Triphosphate Pyrophosphohydrolase"/>
    <property type="match status" value="1"/>
</dbReference>
<evidence type="ECO:0000259" key="3">
    <source>
        <dbReference type="PROSITE" id="PS51462"/>
    </source>
</evidence>
<dbReference type="PROSITE" id="PS51462">
    <property type="entry name" value="NUDIX"/>
    <property type="match status" value="1"/>
</dbReference>
<comment type="caution">
    <text evidence="4">The sequence shown here is derived from an EMBL/GenBank/DDBJ whole genome shotgun (WGS) entry which is preliminary data.</text>
</comment>
<dbReference type="Pfam" id="PF00293">
    <property type="entry name" value="NUDIX"/>
    <property type="match status" value="1"/>
</dbReference>
<evidence type="ECO:0000256" key="2">
    <source>
        <dbReference type="ARBA" id="ARBA00022801"/>
    </source>
</evidence>
<comment type="cofactor">
    <cofactor evidence="1">
        <name>Mg(2+)</name>
        <dbReference type="ChEBI" id="CHEBI:18420"/>
    </cofactor>
</comment>
<dbReference type="InterPro" id="IPR015797">
    <property type="entry name" value="NUDIX_hydrolase-like_dom_sf"/>
</dbReference>
<sequence>MNRITIGLIPAPLHIAALRLAHWVRLRWWKLAGSRVRGCRVLVLDPHSRVLLIRHSYGSGQWMLPGGGLGRGEDPVIGAVREMFEEVGLRLDEACLVGQVGDALSSHESWLVAGTSSDEPHPDRREVLEARFFAAEDLPEETAPRVKRELPGWITAAKAARPAA</sequence>
<gene>
    <name evidence="4" type="ORF">H7F51_10285</name>
</gene>
<evidence type="ECO:0000313" key="5">
    <source>
        <dbReference type="Proteomes" id="UP000566813"/>
    </source>
</evidence>
<evidence type="ECO:0000313" key="4">
    <source>
        <dbReference type="EMBL" id="MBC2665913.1"/>
    </source>
</evidence>
<organism evidence="4 5">
    <name type="scientific">Novosphingobium flavum</name>
    <dbReference type="NCBI Taxonomy" id="1778672"/>
    <lineage>
        <taxon>Bacteria</taxon>
        <taxon>Pseudomonadati</taxon>
        <taxon>Pseudomonadota</taxon>
        <taxon>Alphaproteobacteria</taxon>
        <taxon>Sphingomonadales</taxon>
        <taxon>Sphingomonadaceae</taxon>
        <taxon>Novosphingobium</taxon>
    </lineage>
</organism>
<feature type="domain" description="Nudix hydrolase" evidence="3">
    <location>
        <begin position="34"/>
        <end position="155"/>
    </location>
</feature>
<keyword evidence="2" id="KW-0378">Hydrolase</keyword>
<dbReference type="Proteomes" id="UP000566813">
    <property type="component" value="Unassembled WGS sequence"/>
</dbReference>
<dbReference type="AlphaFoldDB" id="A0A7X1FS10"/>
<reference evidence="4 5" key="1">
    <citation type="submission" date="2020-08" db="EMBL/GenBank/DDBJ databases">
        <title>The genome sequence of type strain Novosphingobium flavum NBRC 111647.</title>
        <authorList>
            <person name="Liu Y."/>
        </authorList>
    </citation>
    <scope>NUCLEOTIDE SEQUENCE [LARGE SCALE GENOMIC DNA]</scope>
    <source>
        <strain evidence="4 5">NBRC 111647</strain>
    </source>
</reference>
<dbReference type="InterPro" id="IPR020084">
    <property type="entry name" value="NUDIX_hydrolase_CS"/>
</dbReference>
<dbReference type="InterPro" id="IPR000086">
    <property type="entry name" value="NUDIX_hydrolase_dom"/>
</dbReference>